<feature type="transmembrane region" description="Helical" evidence="2">
    <location>
        <begin position="271"/>
        <end position="289"/>
    </location>
</feature>
<keyword evidence="2" id="KW-0812">Transmembrane</keyword>
<evidence type="ECO:0000256" key="1">
    <source>
        <dbReference type="SAM" id="Coils"/>
    </source>
</evidence>
<dbReference type="InterPro" id="IPR029787">
    <property type="entry name" value="Nucleotide_cyclase"/>
</dbReference>
<sequence>MKKLNYLKTTLLGLTAFSLLFLGWLVYFDGNVQAYGVSMLAAAAIVFTLMLQILSYRKSEGLQRKFLGLLVTGTFLYAAAELVWFYEEKVKESFVSVPLGSNLLYILNILMIITAFSLLTFAVKNRYQVIYFSIDILIIFFTITTILWVYWFHPLYIQAGVAYGLGVTSFIYPALELLLLFALSATMFVKKYFFPLAPMLLFAASIGLFFIGDSFHVMALYYGSFEPNSLLEVLWSSGLILQGIASIELLRKKAPLNTGSNSFNYDDGAYPALRSLVNIGSIIILFLIASSSMDIVAGSVLLLIIILVYSRQLLAGSQLRDITKSYQDLARDLENQVNKRTEELRKKNTELEKSTSRLKHMALHDQLTDIWNRRALEGRLKTLFEESLGDEEVKFAVIFIDIDKFKAINDSLGHSYGDELLIQFTKKIKMEFPSDAFIARRSGDEFVVLLEGRHSKEDVERIIQNFFAANEEGYRVFGEEVKITFSLGASFFPDDSRNTNELLQAADMAMYAVKQQGRNDYQINQRKQFSG</sequence>
<keyword evidence="2" id="KW-0472">Membrane</keyword>
<proteinExistence type="predicted"/>
<evidence type="ECO:0000313" key="5">
    <source>
        <dbReference type="Proteomes" id="UP000265801"/>
    </source>
</evidence>
<dbReference type="Proteomes" id="UP000265801">
    <property type="component" value="Unassembled WGS sequence"/>
</dbReference>
<dbReference type="CDD" id="cd01949">
    <property type="entry name" value="GGDEF"/>
    <property type="match status" value="1"/>
</dbReference>
<feature type="transmembrane region" description="Helical" evidence="2">
    <location>
        <begin position="34"/>
        <end position="54"/>
    </location>
</feature>
<keyword evidence="2" id="KW-1133">Transmembrane helix</keyword>
<dbReference type="SMART" id="SM00267">
    <property type="entry name" value="GGDEF"/>
    <property type="match status" value="1"/>
</dbReference>
<protein>
    <submittedName>
        <fullName evidence="4">GGDEF domain-containing protein</fullName>
    </submittedName>
</protein>
<comment type="caution">
    <text evidence="4">The sequence shown here is derived from an EMBL/GenBank/DDBJ whole genome shotgun (WGS) entry which is preliminary data.</text>
</comment>
<dbReference type="InterPro" id="IPR052163">
    <property type="entry name" value="DGC-Regulatory_Protein"/>
</dbReference>
<dbReference type="Pfam" id="PF00990">
    <property type="entry name" value="GGDEF"/>
    <property type="match status" value="1"/>
</dbReference>
<evidence type="ECO:0000256" key="2">
    <source>
        <dbReference type="SAM" id="Phobius"/>
    </source>
</evidence>
<dbReference type="PANTHER" id="PTHR46663:SF2">
    <property type="entry name" value="GGDEF DOMAIN-CONTAINING PROTEIN"/>
    <property type="match status" value="1"/>
</dbReference>
<dbReference type="SUPFAM" id="SSF55073">
    <property type="entry name" value="Nucleotide cyclase"/>
    <property type="match status" value="1"/>
</dbReference>
<dbReference type="OrthoDB" id="9759607at2"/>
<accession>A0A3A1QX85</accession>
<dbReference type="Gene3D" id="3.30.70.270">
    <property type="match status" value="1"/>
</dbReference>
<dbReference type="PROSITE" id="PS50887">
    <property type="entry name" value="GGDEF"/>
    <property type="match status" value="1"/>
</dbReference>
<feature type="coiled-coil region" evidence="1">
    <location>
        <begin position="319"/>
        <end position="354"/>
    </location>
</feature>
<dbReference type="InterPro" id="IPR000160">
    <property type="entry name" value="GGDEF_dom"/>
</dbReference>
<feature type="transmembrane region" description="Helical" evidence="2">
    <location>
        <begin position="9"/>
        <end position="28"/>
    </location>
</feature>
<name>A0A3A1QX85_9BACI</name>
<dbReference type="EMBL" id="QXIR01000014">
    <property type="protein sequence ID" value="RIW33234.1"/>
    <property type="molecule type" value="Genomic_DNA"/>
</dbReference>
<organism evidence="4 5">
    <name type="scientific">Bacillus salacetis</name>
    <dbReference type="NCBI Taxonomy" id="2315464"/>
    <lineage>
        <taxon>Bacteria</taxon>
        <taxon>Bacillati</taxon>
        <taxon>Bacillota</taxon>
        <taxon>Bacilli</taxon>
        <taxon>Bacillales</taxon>
        <taxon>Bacillaceae</taxon>
        <taxon>Bacillus</taxon>
    </lineage>
</organism>
<feature type="transmembrane region" description="Helical" evidence="2">
    <location>
        <begin position="170"/>
        <end position="189"/>
    </location>
</feature>
<feature type="domain" description="GGDEF" evidence="3">
    <location>
        <begin position="393"/>
        <end position="526"/>
    </location>
</feature>
<reference evidence="4 5" key="1">
    <citation type="submission" date="2018-09" db="EMBL/GenBank/DDBJ databases">
        <title>Bacillus saliacetes sp. nov., isolated from Thai shrimp paste (Ka-pi).</title>
        <authorList>
            <person name="Daroonpunt R."/>
            <person name="Tanasupawat S."/>
            <person name="Yiamsombut S."/>
        </authorList>
    </citation>
    <scope>NUCLEOTIDE SEQUENCE [LARGE SCALE GENOMIC DNA]</scope>
    <source>
        <strain evidence="4 5">SKP7-4</strain>
    </source>
</reference>
<dbReference type="NCBIfam" id="TIGR00254">
    <property type="entry name" value="GGDEF"/>
    <property type="match status" value="1"/>
</dbReference>
<feature type="transmembrane region" description="Helical" evidence="2">
    <location>
        <begin position="66"/>
        <end position="85"/>
    </location>
</feature>
<feature type="transmembrane region" description="Helical" evidence="2">
    <location>
        <begin position="295"/>
        <end position="314"/>
    </location>
</feature>
<dbReference type="PANTHER" id="PTHR46663">
    <property type="entry name" value="DIGUANYLATE CYCLASE DGCT-RELATED"/>
    <property type="match status" value="1"/>
</dbReference>
<feature type="transmembrane region" description="Helical" evidence="2">
    <location>
        <begin position="105"/>
        <end position="123"/>
    </location>
</feature>
<gene>
    <name evidence="4" type="ORF">D3H55_11280</name>
</gene>
<keyword evidence="5" id="KW-1185">Reference proteome</keyword>
<evidence type="ECO:0000313" key="4">
    <source>
        <dbReference type="EMBL" id="RIW33234.1"/>
    </source>
</evidence>
<evidence type="ECO:0000259" key="3">
    <source>
        <dbReference type="PROSITE" id="PS50887"/>
    </source>
</evidence>
<dbReference type="AlphaFoldDB" id="A0A3A1QX85"/>
<feature type="transmembrane region" description="Helical" evidence="2">
    <location>
        <begin position="130"/>
        <end position="150"/>
    </location>
</feature>
<dbReference type="RefSeq" id="WP_119547021.1">
    <property type="nucleotide sequence ID" value="NZ_QXIR01000014.1"/>
</dbReference>
<dbReference type="InterPro" id="IPR043128">
    <property type="entry name" value="Rev_trsase/Diguanyl_cyclase"/>
</dbReference>
<keyword evidence="1" id="KW-0175">Coiled coil</keyword>